<keyword evidence="9" id="KW-1185">Reference proteome</keyword>
<evidence type="ECO:0000256" key="7">
    <source>
        <dbReference type="SAM" id="MobiDB-lite"/>
    </source>
</evidence>
<keyword evidence="3" id="KW-0132">Cell division</keyword>
<evidence type="ECO:0000256" key="1">
    <source>
        <dbReference type="ARBA" id="ARBA00004431"/>
    </source>
</evidence>
<name>A0ABT1J6F2_9ACTN</name>
<comment type="subcellular location">
    <subcellularLocation>
        <location evidence="1">Cell septum</location>
    </subcellularLocation>
</comment>
<keyword evidence="5" id="KW-0717">Septation</keyword>
<evidence type="ECO:0000256" key="5">
    <source>
        <dbReference type="ARBA" id="ARBA00023210"/>
    </source>
</evidence>
<comment type="similarity">
    <text evidence="2">Belongs to the SsgA family.</text>
</comment>
<dbReference type="Proteomes" id="UP001206483">
    <property type="component" value="Unassembled WGS sequence"/>
</dbReference>
<evidence type="ECO:0000256" key="4">
    <source>
        <dbReference type="ARBA" id="ARBA00022969"/>
    </source>
</evidence>
<evidence type="ECO:0000256" key="6">
    <source>
        <dbReference type="ARBA" id="ARBA00023306"/>
    </source>
</evidence>
<dbReference type="InterPro" id="IPR038658">
    <property type="entry name" value="SsgB_sf"/>
</dbReference>
<reference evidence="8 9" key="1">
    <citation type="submission" date="2022-06" db="EMBL/GenBank/DDBJ databases">
        <title>Sequencing the genomes of 1000 actinobacteria strains.</title>
        <authorList>
            <person name="Klenk H.-P."/>
        </authorList>
    </citation>
    <scope>NUCLEOTIDE SEQUENCE [LARGE SCALE GENOMIC DNA]</scope>
    <source>
        <strain evidence="8 9">DSM 41656</strain>
    </source>
</reference>
<dbReference type="InterPro" id="IPR006776">
    <property type="entry name" value="SsgB"/>
</dbReference>
<protein>
    <recommendedName>
        <fullName evidence="10">Sporulation and cell division protein SsgA</fullName>
    </recommendedName>
</protein>
<gene>
    <name evidence="8" type="ORF">FHR36_006198</name>
</gene>
<organism evidence="8 9">
    <name type="scientific">Kitasatospora paracochleata</name>
    <dbReference type="NCBI Taxonomy" id="58354"/>
    <lineage>
        <taxon>Bacteria</taxon>
        <taxon>Bacillati</taxon>
        <taxon>Actinomycetota</taxon>
        <taxon>Actinomycetes</taxon>
        <taxon>Kitasatosporales</taxon>
        <taxon>Streptomycetaceae</taxon>
        <taxon>Kitasatospora</taxon>
    </lineage>
</organism>
<evidence type="ECO:0000313" key="9">
    <source>
        <dbReference type="Proteomes" id="UP001206483"/>
    </source>
</evidence>
<proteinExistence type="inferred from homology"/>
<evidence type="ECO:0008006" key="10">
    <source>
        <dbReference type="Google" id="ProtNLM"/>
    </source>
</evidence>
<evidence type="ECO:0000313" key="8">
    <source>
        <dbReference type="EMBL" id="MCP2313017.1"/>
    </source>
</evidence>
<dbReference type="Pfam" id="PF04686">
    <property type="entry name" value="SsgA"/>
    <property type="match status" value="2"/>
</dbReference>
<feature type="region of interest" description="Disordered" evidence="7">
    <location>
        <begin position="269"/>
        <end position="297"/>
    </location>
</feature>
<dbReference type="RefSeq" id="WP_253802536.1">
    <property type="nucleotide sequence ID" value="NZ_BAAAUB010000064.1"/>
</dbReference>
<sequence length="297" mass="32242">MNVPKINLDVVERAISRLEDMRTHSSSSELTETLTELRRVRRVLRIDPAEEPLVSSTALELFGLLADIEDSSLGTAGAQALRARTGARARGRLARHHALLAAAGKSGGDGSVRARGGPSRHQWDTDRESGLSTVRGEVIMRLEAGDRTYPVPASLTYRSDDPFAVHVSMHVGAGETVDWVFGRGLLFAGLRKAAGCGDVRIWPGFDAPPLTSDEGGVIDFVPDPAPRERRRAPHIFILLSSPEGDALLRTERSALRAFLRKTQAEIPFGAELTGPRGSSADDFAEQLNQRRNPRSPS</sequence>
<dbReference type="Gene3D" id="2.30.31.20">
    <property type="entry name" value="Sporulation-specific cell division protein SsgB"/>
    <property type="match status" value="1"/>
</dbReference>
<keyword evidence="6" id="KW-0131">Cell cycle</keyword>
<keyword evidence="4" id="KW-0749">Sporulation</keyword>
<accession>A0ABT1J6F2</accession>
<feature type="region of interest" description="Disordered" evidence="7">
    <location>
        <begin position="104"/>
        <end position="128"/>
    </location>
</feature>
<evidence type="ECO:0000256" key="3">
    <source>
        <dbReference type="ARBA" id="ARBA00022618"/>
    </source>
</evidence>
<evidence type="ECO:0000256" key="2">
    <source>
        <dbReference type="ARBA" id="ARBA00009323"/>
    </source>
</evidence>
<comment type="caution">
    <text evidence="8">The sequence shown here is derived from an EMBL/GenBank/DDBJ whole genome shotgun (WGS) entry which is preliminary data.</text>
</comment>
<dbReference type="EMBL" id="JAMZDX010000006">
    <property type="protein sequence ID" value="MCP2313017.1"/>
    <property type="molecule type" value="Genomic_DNA"/>
</dbReference>